<feature type="region of interest" description="Disordered" evidence="1">
    <location>
        <begin position="148"/>
        <end position="189"/>
    </location>
</feature>
<name>A0A3B0RXN6_9ZZZZ</name>
<proteinExistence type="predicted"/>
<dbReference type="AlphaFoldDB" id="A0A3B0RXN6"/>
<dbReference type="EMBL" id="UOED01000043">
    <property type="protein sequence ID" value="VAV89163.1"/>
    <property type="molecule type" value="Genomic_DNA"/>
</dbReference>
<accession>A0A3B0RXN6</accession>
<protein>
    <recommendedName>
        <fullName evidence="3">DUF2889 domain-containing protein</fullName>
    </recommendedName>
</protein>
<evidence type="ECO:0008006" key="3">
    <source>
        <dbReference type="Google" id="ProtNLM"/>
    </source>
</evidence>
<gene>
    <name evidence="2" type="ORF">MNBD_ALPHA02-1279</name>
</gene>
<evidence type="ECO:0000256" key="1">
    <source>
        <dbReference type="SAM" id="MobiDB-lite"/>
    </source>
</evidence>
<sequence length="189" mass="21324">MPLPTAAPRKALHTRTITCDGYAREDGLWDIEARMEDIKHYTFDNKFRGKVDPGEPLHEMYMRLTLNDDLEVIDVAANIDHFPFQGCPKIAVDYRKLIGVKIGVGWRRAINERLGGKQGCTHLTELLPVLATVAIQTMMPEIIRRRREEAEAAGDGAPKMRPPMLDSCHSWASDSPTVKEFAPDYYTGD</sequence>
<reference evidence="2" key="1">
    <citation type="submission" date="2018-06" db="EMBL/GenBank/DDBJ databases">
        <authorList>
            <person name="Zhirakovskaya E."/>
        </authorList>
    </citation>
    <scope>NUCLEOTIDE SEQUENCE</scope>
</reference>
<dbReference type="InterPro" id="IPR021312">
    <property type="entry name" value="DUF2889"/>
</dbReference>
<organism evidence="2">
    <name type="scientific">hydrothermal vent metagenome</name>
    <dbReference type="NCBI Taxonomy" id="652676"/>
    <lineage>
        <taxon>unclassified sequences</taxon>
        <taxon>metagenomes</taxon>
        <taxon>ecological metagenomes</taxon>
    </lineage>
</organism>
<dbReference type="Pfam" id="PF11136">
    <property type="entry name" value="DUF2889"/>
    <property type="match status" value="1"/>
</dbReference>
<evidence type="ECO:0000313" key="2">
    <source>
        <dbReference type="EMBL" id="VAV89163.1"/>
    </source>
</evidence>